<feature type="non-terminal residue" evidence="1">
    <location>
        <position position="1"/>
    </location>
</feature>
<proteinExistence type="predicted"/>
<dbReference type="AlphaFoldDB" id="X1FTG3"/>
<name>X1FTG3_9ZZZZ</name>
<organism evidence="1">
    <name type="scientific">marine sediment metagenome</name>
    <dbReference type="NCBI Taxonomy" id="412755"/>
    <lineage>
        <taxon>unclassified sequences</taxon>
        <taxon>metagenomes</taxon>
        <taxon>ecological metagenomes</taxon>
    </lineage>
</organism>
<dbReference type="EMBL" id="BART01041211">
    <property type="protein sequence ID" value="GAH24043.1"/>
    <property type="molecule type" value="Genomic_DNA"/>
</dbReference>
<accession>X1FTG3</accession>
<reference evidence="1" key="1">
    <citation type="journal article" date="2014" name="Front. Microbiol.">
        <title>High frequency of phylogenetically diverse reductive dehalogenase-homologous genes in deep subseafloor sedimentary metagenomes.</title>
        <authorList>
            <person name="Kawai M."/>
            <person name="Futagami T."/>
            <person name="Toyoda A."/>
            <person name="Takaki Y."/>
            <person name="Nishi S."/>
            <person name="Hori S."/>
            <person name="Arai W."/>
            <person name="Tsubouchi T."/>
            <person name="Morono Y."/>
            <person name="Uchiyama I."/>
            <person name="Ito T."/>
            <person name="Fujiyama A."/>
            <person name="Inagaki F."/>
            <person name="Takami H."/>
        </authorList>
    </citation>
    <scope>NUCLEOTIDE SEQUENCE</scope>
    <source>
        <strain evidence="1">Expedition CK06-06</strain>
    </source>
</reference>
<gene>
    <name evidence="1" type="ORF">S01H4_66494</name>
</gene>
<comment type="caution">
    <text evidence="1">The sequence shown here is derived from an EMBL/GenBank/DDBJ whole genome shotgun (WGS) entry which is preliminary data.</text>
</comment>
<evidence type="ECO:0000313" key="1">
    <source>
        <dbReference type="EMBL" id="GAH24043.1"/>
    </source>
</evidence>
<sequence>KCHSNFLGFAGATWLFLQNVTLVTPKKIKKLFLISFYPNSL</sequence>
<protein>
    <submittedName>
        <fullName evidence="1">Uncharacterized protein</fullName>
    </submittedName>
</protein>